<name>A0A9W9FH43_9EURO</name>
<dbReference type="OrthoDB" id="4364855at2759"/>
<keyword evidence="4" id="KW-1185">Reference proteome</keyword>
<dbReference type="RefSeq" id="XP_056475694.1">
    <property type="nucleotide sequence ID" value="XM_056619535.1"/>
</dbReference>
<evidence type="ECO:0008006" key="5">
    <source>
        <dbReference type="Google" id="ProtNLM"/>
    </source>
</evidence>
<feature type="compositionally biased region" description="Polar residues" evidence="1">
    <location>
        <begin position="31"/>
        <end position="42"/>
    </location>
</feature>
<dbReference type="EMBL" id="JAPQKI010000005">
    <property type="protein sequence ID" value="KAJ5100041.1"/>
    <property type="molecule type" value="Genomic_DNA"/>
</dbReference>
<feature type="region of interest" description="Disordered" evidence="1">
    <location>
        <begin position="12"/>
        <end position="143"/>
    </location>
</feature>
<keyword evidence="2" id="KW-0472">Membrane</keyword>
<feature type="compositionally biased region" description="Basic and acidic residues" evidence="1">
    <location>
        <begin position="302"/>
        <end position="313"/>
    </location>
</feature>
<dbReference type="GeneID" id="81358514"/>
<feature type="region of interest" description="Disordered" evidence="1">
    <location>
        <begin position="254"/>
        <end position="338"/>
    </location>
</feature>
<dbReference type="Proteomes" id="UP001149074">
    <property type="component" value="Unassembled WGS sequence"/>
</dbReference>
<evidence type="ECO:0000256" key="2">
    <source>
        <dbReference type="SAM" id="Phobius"/>
    </source>
</evidence>
<evidence type="ECO:0000256" key="1">
    <source>
        <dbReference type="SAM" id="MobiDB-lite"/>
    </source>
</evidence>
<feature type="compositionally biased region" description="Low complexity" evidence="1">
    <location>
        <begin position="46"/>
        <end position="86"/>
    </location>
</feature>
<keyword evidence="2" id="KW-0812">Transmembrane</keyword>
<feature type="transmembrane region" description="Helical" evidence="2">
    <location>
        <begin position="152"/>
        <end position="174"/>
    </location>
</feature>
<feature type="compositionally biased region" description="Polar residues" evidence="1">
    <location>
        <begin position="93"/>
        <end position="108"/>
    </location>
</feature>
<feature type="compositionally biased region" description="Low complexity" evidence="1">
    <location>
        <begin position="109"/>
        <end position="143"/>
    </location>
</feature>
<sequence length="338" mass="36116">MDVMDMIIHLVERQGSPTDINGGHSDDAKSSAGTRPGQTEDGQWNGPVTTSSSTTVPAPPGANATESSTPSITTSTSEQTISEQPQYTPPTPSEFQTTNTQLESTQPLTKTTASATTPVTTTEATSAATSSTDSDAGASSSNLTSTSTQTKLAIALPIAIVGLVVIIVLIFFFLRRRRRQNTPPAYDIATSQRTAVSTSELMSVPKLATPEPAASSARQLPVFDVSQNHTREPSPGSTVRMNDSHTELGLAVTAPGDQRHSGSEHDLHRFGGTASRTSGTPRMPFETRHGDDDDDVSVVSDMNERRGREHDFDDMSSVSSFDEDEPRTDEHENQRGRS</sequence>
<dbReference type="AlphaFoldDB" id="A0A9W9FH43"/>
<feature type="compositionally biased region" description="Basic and acidic residues" evidence="1">
    <location>
        <begin position="257"/>
        <end position="269"/>
    </location>
</feature>
<evidence type="ECO:0000313" key="3">
    <source>
        <dbReference type="EMBL" id="KAJ5100041.1"/>
    </source>
</evidence>
<feature type="compositionally biased region" description="Basic and acidic residues" evidence="1">
    <location>
        <begin position="328"/>
        <end position="338"/>
    </location>
</feature>
<proteinExistence type="predicted"/>
<evidence type="ECO:0000313" key="4">
    <source>
        <dbReference type="Proteomes" id="UP001149074"/>
    </source>
</evidence>
<comment type="caution">
    <text evidence="3">The sequence shown here is derived from an EMBL/GenBank/DDBJ whole genome shotgun (WGS) entry which is preliminary data.</text>
</comment>
<gene>
    <name evidence="3" type="ORF">N7532_007042</name>
</gene>
<keyword evidence="2" id="KW-1133">Transmembrane helix</keyword>
<accession>A0A9W9FH43</accession>
<reference evidence="3" key="2">
    <citation type="journal article" date="2023" name="IMA Fungus">
        <title>Comparative genomic study of the Penicillium genus elucidates a diverse pangenome and 15 lateral gene transfer events.</title>
        <authorList>
            <person name="Petersen C."/>
            <person name="Sorensen T."/>
            <person name="Nielsen M.R."/>
            <person name="Sondergaard T.E."/>
            <person name="Sorensen J.L."/>
            <person name="Fitzpatrick D.A."/>
            <person name="Frisvad J.C."/>
            <person name="Nielsen K.L."/>
        </authorList>
    </citation>
    <scope>NUCLEOTIDE SEQUENCE</scope>
    <source>
        <strain evidence="3">IBT 30761</strain>
    </source>
</reference>
<reference evidence="3" key="1">
    <citation type="submission" date="2022-11" db="EMBL/GenBank/DDBJ databases">
        <authorList>
            <person name="Petersen C."/>
        </authorList>
    </citation>
    <scope>NUCLEOTIDE SEQUENCE</scope>
    <source>
        <strain evidence="3">IBT 30761</strain>
    </source>
</reference>
<protein>
    <recommendedName>
        <fullName evidence="5">Mid2 domain-containing protein</fullName>
    </recommendedName>
</protein>
<organism evidence="3 4">
    <name type="scientific">Penicillium argentinense</name>
    <dbReference type="NCBI Taxonomy" id="1131581"/>
    <lineage>
        <taxon>Eukaryota</taxon>
        <taxon>Fungi</taxon>
        <taxon>Dikarya</taxon>
        <taxon>Ascomycota</taxon>
        <taxon>Pezizomycotina</taxon>
        <taxon>Eurotiomycetes</taxon>
        <taxon>Eurotiomycetidae</taxon>
        <taxon>Eurotiales</taxon>
        <taxon>Aspergillaceae</taxon>
        <taxon>Penicillium</taxon>
    </lineage>
</organism>